<sequence length="150" mass="15025">MPPQSPGGGPRAGRGRVALLAGSAVAVLALIGAGAGAVTLLQDDEAATSQAKPASTSSKPKSIEGEELLRVAAPKGSLGSDSRYVSAPGSWVTDTHYASGAADAVNGYHTATGKPAWTVPLDGNICEASRDITDTGKVAVVWAADRMGVR</sequence>
<protein>
    <recommendedName>
        <fullName evidence="4">PQQ-binding-like beta-propeller repeat protein</fullName>
    </recommendedName>
</protein>
<accession>A0A5R9EC67</accession>
<reference evidence="2 3" key="1">
    <citation type="submission" date="2019-05" db="EMBL/GenBank/DDBJ databases">
        <title>Streptomyces marianii sp. nov., a novel marine actinomycete from southern coast of India.</title>
        <authorList>
            <person name="Iniyan A.M."/>
            <person name="Wink J."/>
            <person name="Ramprasad E."/>
            <person name="Ramana C.V."/>
            <person name="Bunk B."/>
            <person name="Sproer C."/>
            <person name="Joseph F.-J.R.S."/>
            <person name="Vincent S.G.P."/>
        </authorList>
    </citation>
    <scope>NUCLEOTIDE SEQUENCE [LARGE SCALE GENOMIC DNA]</scope>
    <source>
        <strain evidence="2 3">ICN19</strain>
    </source>
</reference>
<evidence type="ECO:0000256" key="1">
    <source>
        <dbReference type="SAM" id="MobiDB-lite"/>
    </source>
</evidence>
<keyword evidence="3" id="KW-1185">Reference proteome</keyword>
<dbReference type="AlphaFoldDB" id="A0A5R9EC67"/>
<evidence type="ECO:0000313" key="2">
    <source>
        <dbReference type="EMBL" id="TLQ46797.1"/>
    </source>
</evidence>
<evidence type="ECO:0000313" key="3">
    <source>
        <dbReference type="Proteomes" id="UP000305921"/>
    </source>
</evidence>
<dbReference type="RefSeq" id="WP_138056099.1">
    <property type="nucleotide sequence ID" value="NZ_VAWE01000001.1"/>
</dbReference>
<dbReference type="Proteomes" id="UP000305921">
    <property type="component" value="Unassembled WGS sequence"/>
</dbReference>
<comment type="caution">
    <text evidence="2">The sequence shown here is derived from an EMBL/GenBank/DDBJ whole genome shotgun (WGS) entry which is preliminary data.</text>
</comment>
<name>A0A5R9EC67_9ACTN</name>
<feature type="compositionally biased region" description="Low complexity" evidence="1">
    <location>
        <begin position="44"/>
        <end position="60"/>
    </location>
</feature>
<proteinExistence type="predicted"/>
<dbReference type="EMBL" id="VAWE01000001">
    <property type="protein sequence ID" value="TLQ46797.1"/>
    <property type="molecule type" value="Genomic_DNA"/>
</dbReference>
<gene>
    <name evidence="2" type="ORF">FEF34_30940</name>
</gene>
<feature type="region of interest" description="Disordered" evidence="1">
    <location>
        <begin position="44"/>
        <end position="65"/>
    </location>
</feature>
<dbReference type="OrthoDB" id="4048143at2"/>
<organism evidence="2 3">
    <name type="scientific">Streptomyces marianii</name>
    <dbReference type="NCBI Taxonomy" id="1817406"/>
    <lineage>
        <taxon>Bacteria</taxon>
        <taxon>Bacillati</taxon>
        <taxon>Actinomycetota</taxon>
        <taxon>Actinomycetes</taxon>
        <taxon>Kitasatosporales</taxon>
        <taxon>Streptomycetaceae</taxon>
        <taxon>Streptomyces</taxon>
    </lineage>
</organism>
<evidence type="ECO:0008006" key="4">
    <source>
        <dbReference type="Google" id="ProtNLM"/>
    </source>
</evidence>